<dbReference type="EMBL" id="LXQA010378891">
    <property type="protein sequence ID" value="MCI47915.1"/>
    <property type="molecule type" value="Genomic_DNA"/>
</dbReference>
<sequence>MVAEKTPQRRDGGGGENGGKQHFKEHRGLMAASFSWTDREVTAAERDERKMERCMVEEERKWR</sequence>
<evidence type="ECO:0000313" key="3">
    <source>
        <dbReference type="Proteomes" id="UP000265520"/>
    </source>
</evidence>
<evidence type="ECO:0000256" key="1">
    <source>
        <dbReference type="SAM" id="MobiDB-lite"/>
    </source>
</evidence>
<evidence type="ECO:0000313" key="2">
    <source>
        <dbReference type="EMBL" id="MCI47915.1"/>
    </source>
</evidence>
<keyword evidence="3" id="KW-1185">Reference proteome</keyword>
<reference evidence="2 3" key="1">
    <citation type="journal article" date="2018" name="Front. Plant Sci.">
        <title>Red Clover (Trifolium pratense) and Zigzag Clover (T. medium) - A Picture of Genomic Similarities and Differences.</title>
        <authorList>
            <person name="Dluhosova J."/>
            <person name="Istvanek J."/>
            <person name="Nedelnik J."/>
            <person name="Repkova J."/>
        </authorList>
    </citation>
    <scope>NUCLEOTIDE SEQUENCE [LARGE SCALE GENOMIC DNA]</scope>
    <source>
        <strain evidence="3">cv. 10/8</strain>
        <tissue evidence="2">Leaf</tissue>
    </source>
</reference>
<protein>
    <submittedName>
        <fullName evidence="2">Uncharacterized protein</fullName>
    </submittedName>
</protein>
<feature type="non-terminal residue" evidence="2">
    <location>
        <position position="63"/>
    </location>
</feature>
<dbReference type="AlphaFoldDB" id="A0A392SIY5"/>
<dbReference type="Proteomes" id="UP000265520">
    <property type="component" value="Unassembled WGS sequence"/>
</dbReference>
<feature type="region of interest" description="Disordered" evidence="1">
    <location>
        <begin position="1"/>
        <end position="29"/>
    </location>
</feature>
<name>A0A392SIY5_9FABA</name>
<organism evidence="2 3">
    <name type="scientific">Trifolium medium</name>
    <dbReference type="NCBI Taxonomy" id="97028"/>
    <lineage>
        <taxon>Eukaryota</taxon>
        <taxon>Viridiplantae</taxon>
        <taxon>Streptophyta</taxon>
        <taxon>Embryophyta</taxon>
        <taxon>Tracheophyta</taxon>
        <taxon>Spermatophyta</taxon>
        <taxon>Magnoliopsida</taxon>
        <taxon>eudicotyledons</taxon>
        <taxon>Gunneridae</taxon>
        <taxon>Pentapetalae</taxon>
        <taxon>rosids</taxon>
        <taxon>fabids</taxon>
        <taxon>Fabales</taxon>
        <taxon>Fabaceae</taxon>
        <taxon>Papilionoideae</taxon>
        <taxon>50 kb inversion clade</taxon>
        <taxon>NPAAA clade</taxon>
        <taxon>Hologalegina</taxon>
        <taxon>IRL clade</taxon>
        <taxon>Trifolieae</taxon>
        <taxon>Trifolium</taxon>
    </lineage>
</organism>
<accession>A0A392SIY5</accession>
<feature type="compositionally biased region" description="Basic and acidic residues" evidence="1">
    <location>
        <begin position="1"/>
        <end position="13"/>
    </location>
</feature>
<comment type="caution">
    <text evidence="2">The sequence shown here is derived from an EMBL/GenBank/DDBJ whole genome shotgun (WGS) entry which is preliminary data.</text>
</comment>
<proteinExistence type="predicted"/>